<name>A0A251NIV3_PRUPE</name>
<comment type="similarity">
    <text evidence="1 4">Belongs to the glycosyl hydrolase 1 family.</text>
</comment>
<sequence>MLMQLGSTHLDDALIGKPQAALVEIWASQNGVIGITVVSHWIEPASESKEDIDAASRYLDFMFGWFMDPLTSGDYPQNMGQLVGERLPVFTEEQSKLLSGSFDFIGLNYYSARYASDVSKDYIAPPSYIADHRVNITIELNGVPIGPQAVSDWLYVYPKGIYKLLLHTKEKYNNPLIYITENGMDEFSNPILPLEEALNDINRIHYYYHHLCYLKDAIKDGVRVKGYFAWSVLDNFEWNSGYIVQFGINFVDYDNGLKRHSKLSAHTG</sequence>
<evidence type="ECO:0000256" key="3">
    <source>
        <dbReference type="ARBA" id="ARBA00023295"/>
    </source>
</evidence>
<keyword evidence="2" id="KW-0378">Hydrolase</keyword>
<dbReference type="Gramene" id="ONH99240">
    <property type="protein sequence ID" value="ONH99240"/>
    <property type="gene ID" value="PRUPE_6G019900"/>
</dbReference>
<dbReference type="PRINTS" id="PR00131">
    <property type="entry name" value="GLHYDRLASE1"/>
</dbReference>
<evidence type="ECO:0000313" key="6">
    <source>
        <dbReference type="Proteomes" id="UP000006882"/>
    </source>
</evidence>
<organism evidence="5 6">
    <name type="scientific">Prunus persica</name>
    <name type="common">Peach</name>
    <name type="synonym">Amygdalus persica</name>
    <dbReference type="NCBI Taxonomy" id="3760"/>
    <lineage>
        <taxon>Eukaryota</taxon>
        <taxon>Viridiplantae</taxon>
        <taxon>Streptophyta</taxon>
        <taxon>Embryophyta</taxon>
        <taxon>Tracheophyta</taxon>
        <taxon>Spermatophyta</taxon>
        <taxon>Magnoliopsida</taxon>
        <taxon>eudicotyledons</taxon>
        <taxon>Gunneridae</taxon>
        <taxon>Pentapetalae</taxon>
        <taxon>rosids</taxon>
        <taxon>fabids</taxon>
        <taxon>Rosales</taxon>
        <taxon>Rosaceae</taxon>
        <taxon>Amygdaloideae</taxon>
        <taxon>Amygdaleae</taxon>
        <taxon>Prunus</taxon>
    </lineage>
</organism>
<dbReference type="eggNOG" id="KOG0626">
    <property type="taxonomic scope" value="Eukaryota"/>
</dbReference>
<dbReference type="Gene3D" id="3.20.20.80">
    <property type="entry name" value="Glycosidases"/>
    <property type="match status" value="1"/>
</dbReference>
<dbReference type="PANTHER" id="PTHR10353">
    <property type="entry name" value="GLYCOSYL HYDROLASE"/>
    <property type="match status" value="1"/>
</dbReference>
<dbReference type="InterPro" id="IPR017853">
    <property type="entry name" value="GH"/>
</dbReference>
<evidence type="ECO:0000313" key="5">
    <source>
        <dbReference type="EMBL" id="ONH99240.1"/>
    </source>
</evidence>
<dbReference type="GO" id="GO:0005975">
    <property type="term" value="P:carbohydrate metabolic process"/>
    <property type="evidence" value="ECO:0007669"/>
    <property type="project" value="InterPro"/>
</dbReference>
<reference evidence="5 6" key="1">
    <citation type="journal article" date="2013" name="Nat. Genet.">
        <title>The high-quality draft genome of peach (Prunus persica) identifies unique patterns of genetic diversity, domestication and genome evolution.</title>
        <authorList>
            <consortium name="International Peach Genome Initiative"/>
            <person name="Verde I."/>
            <person name="Abbott A.G."/>
            <person name="Scalabrin S."/>
            <person name="Jung S."/>
            <person name="Shu S."/>
            <person name="Marroni F."/>
            <person name="Zhebentyayeva T."/>
            <person name="Dettori M.T."/>
            <person name="Grimwood J."/>
            <person name="Cattonaro F."/>
            <person name="Zuccolo A."/>
            <person name="Rossini L."/>
            <person name="Jenkins J."/>
            <person name="Vendramin E."/>
            <person name="Meisel L.A."/>
            <person name="Decroocq V."/>
            <person name="Sosinski B."/>
            <person name="Prochnik S."/>
            <person name="Mitros T."/>
            <person name="Policriti A."/>
            <person name="Cipriani G."/>
            <person name="Dondini L."/>
            <person name="Ficklin S."/>
            <person name="Goodstein D.M."/>
            <person name="Xuan P."/>
            <person name="Del Fabbro C."/>
            <person name="Aramini V."/>
            <person name="Copetti D."/>
            <person name="Gonzalez S."/>
            <person name="Horner D.S."/>
            <person name="Falchi R."/>
            <person name="Lucas S."/>
            <person name="Mica E."/>
            <person name="Maldonado J."/>
            <person name="Lazzari B."/>
            <person name="Bielenberg D."/>
            <person name="Pirona R."/>
            <person name="Miculan M."/>
            <person name="Barakat A."/>
            <person name="Testolin R."/>
            <person name="Stella A."/>
            <person name="Tartarini S."/>
            <person name="Tonutti P."/>
            <person name="Arus P."/>
            <person name="Orellana A."/>
            <person name="Wells C."/>
            <person name="Main D."/>
            <person name="Vizzotto G."/>
            <person name="Silva H."/>
            <person name="Salamini F."/>
            <person name="Schmutz J."/>
            <person name="Morgante M."/>
            <person name="Rokhsar D.S."/>
        </authorList>
    </citation>
    <scope>NUCLEOTIDE SEQUENCE [LARGE SCALE GENOMIC DNA]</scope>
    <source>
        <strain evidence="6">cv. Nemared</strain>
    </source>
</reference>
<evidence type="ECO:0000256" key="2">
    <source>
        <dbReference type="ARBA" id="ARBA00022801"/>
    </source>
</evidence>
<keyword evidence="3" id="KW-0326">Glycosidase</keyword>
<dbReference type="EMBL" id="CM007656">
    <property type="protein sequence ID" value="ONH99240.1"/>
    <property type="molecule type" value="Genomic_DNA"/>
</dbReference>
<accession>A0A251NIV3</accession>
<gene>
    <name evidence="5" type="ORF">PRUPE_6G019900</name>
</gene>
<dbReference type="Proteomes" id="UP000006882">
    <property type="component" value="Chromosome G6"/>
</dbReference>
<evidence type="ECO:0000256" key="1">
    <source>
        <dbReference type="ARBA" id="ARBA00010838"/>
    </source>
</evidence>
<keyword evidence="6" id="KW-1185">Reference proteome</keyword>
<evidence type="ECO:0008006" key="7">
    <source>
        <dbReference type="Google" id="ProtNLM"/>
    </source>
</evidence>
<evidence type="ECO:0000256" key="4">
    <source>
        <dbReference type="RuleBase" id="RU003690"/>
    </source>
</evidence>
<proteinExistence type="inferred from homology"/>
<dbReference type="AlphaFoldDB" id="A0A251NIV3"/>
<dbReference type="GO" id="GO:0008422">
    <property type="term" value="F:beta-glucosidase activity"/>
    <property type="evidence" value="ECO:0000318"/>
    <property type="project" value="GO_Central"/>
</dbReference>
<dbReference type="STRING" id="3760.A0A251NIV3"/>
<dbReference type="InterPro" id="IPR001360">
    <property type="entry name" value="Glyco_hydro_1"/>
</dbReference>
<protein>
    <recommendedName>
        <fullName evidence="7">Beta-glucosidase</fullName>
    </recommendedName>
</protein>
<dbReference type="SUPFAM" id="SSF51445">
    <property type="entry name" value="(Trans)glycosidases"/>
    <property type="match status" value="1"/>
</dbReference>
<dbReference type="Pfam" id="PF00232">
    <property type="entry name" value="Glyco_hydro_1"/>
    <property type="match status" value="1"/>
</dbReference>
<dbReference type="PANTHER" id="PTHR10353:SF137">
    <property type="entry name" value="MYROSINASE 3-RELATED"/>
    <property type="match status" value="1"/>
</dbReference>